<keyword evidence="2" id="KW-0812">Transmembrane</keyword>
<evidence type="ECO:0000256" key="1">
    <source>
        <dbReference type="SAM" id="MobiDB-lite"/>
    </source>
</evidence>
<dbReference type="Proteomes" id="UP000276991">
    <property type="component" value="Unassembled WGS sequence"/>
</dbReference>
<sequence>MSRKGMAKSPKHRSSSNKKSSSKSPRSKDSSLTRGQPRKTSRSRSRSRSTQSTPRSRSSSRGRGSSSKKKKASPVVKKFDDSAVKKIVPLYRSSKNGSSYKTVPFSDKGIRRRVPTMRLLQPMNVNNLKMKAIKLKQRLVAHCKRLSHFYIIVTVLGLIGLGIFYTGYTVDQMAKYARKHMDTITAYVQKRS</sequence>
<feature type="region of interest" description="Disordered" evidence="1">
    <location>
        <begin position="1"/>
        <end position="77"/>
    </location>
</feature>
<keyword evidence="2" id="KW-0472">Membrane</keyword>
<name>A0A498S3C3_ACAVI</name>
<feature type="compositionally biased region" description="Basic residues" evidence="1">
    <location>
        <begin position="1"/>
        <end position="16"/>
    </location>
</feature>
<dbReference type="OrthoDB" id="5861144at2759"/>
<keyword evidence="4" id="KW-1185">Reference proteome</keyword>
<organism evidence="3 4">
    <name type="scientific">Acanthocheilonema viteae</name>
    <name type="common">Filarial nematode worm</name>
    <name type="synonym">Dipetalonema viteae</name>
    <dbReference type="NCBI Taxonomy" id="6277"/>
    <lineage>
        <taxon>Eukaryota</taxon>
        <taxon>Metazoa</taxon>
        <taxon>Ecdysozoa</taxon>
        <taxon>Nematoda</taxon>
        <taxon>Chromadorea</taxon>
        <taxon>Rhabditida</taxon>
        <taxon>Spirurina</taxon>
        <taxon>Spiruromorpha</taxon>
        <taxon>Filarioidea</taxon>
        <taxon>Onchocercidae</taxon>
        <taxon>Acanthocheilonema</taxon>
    </lineage>
</organism>
<accession>A0A498S3C3</accession>
<reference evidence="3 4" key="1">
    <citation type="submission" date="2018-08" db="EMBL/GenBank/DDBJ databases">
        <authorList>
            <person name="Laetsch R D."/>
            <person name="Stevens L."/>
            <person name="Kumar S."/>
            <person name="Blaxter L. M."/>
        </authorList>
    </citation>
    <scope>NUCLEOTIDE SEQUENCE [LARGE SCALE GENOMIC DNA]</scope>
</reference>
<evidence type="ECO:0000313" key="3">
    <source>
        <dbReference type="EMBL" id="VBB26315.1"/>
    </source>
</evidence>
<feature type="compositionally biased region" description="Low complexity" evidence="1">
    <location>
        <begin position="48"/>
        <end position="65"/>
    </location>
</feature>
<evidence type="ECO:0000313" key="4">
    <source>
        <dbReference type="Proteomes" id="UP000276991"/>
    </source>
</evidence>
<evidence type="ECO:0000256" key="2">
    <source>
        <dbReference type="SAM" id="Phobius"/>
    </source>
</evidence>
<protein>
    <submittedName>
        <fullName evidence="3">Uncharacterized protein</fullName>
    </submittedName>
</protein>
<feature type="transmembrane region" description="Helical" evidence="2">
    <location>
        <begin position="146"/>
        <end position="168"/>
    </location>
</feature>
<dbReference type="EMBL" id="UPTC01000089">
    <property type="protein sequence ID" value="VBB26315.1"/>
    <property type="molecule type" value="Genomic_DNA"/>
</dbReference>
<dbReference type="AlphaFoldDB" id="A0A498S3C3"/>
<keyword evidence="2" id="KW-1133">Transmembrane helix</keyword>
<gene>
    <name evidence="3" type="ORF">NAV_LOCUS1145</name>
</gene>
<feature type="compositionally biased region" description="Basic residues" evidence="1">
    <location>
        <begin position="36"/>
        <end position="47"/>
    </location>
</feature>
<proteinExistence type="predicted"/>